<evidence type="ECO:0008006" key="3">
    <source>
        <dbReference type="Google" id="ProtNLM"/>
    </source>
</evidence>
<dbReference type="AlphaFoldDB" id="A0AAW3ZM53"/>
<organism evidence="1 2">
    <name type="scientific">Pseudomarimonas arenosa</name>
    <dbReference type="NCBI Taxonomy" id="2774145"/>
    <lineage>
        <taxon>Bacteria</taxon>
        <taxon>Pseudomonadati</taxon>
        <taxon>Pseudomonadota</taxon>
        <taxon>Gammaproteobacteria</taxon>
        <taxon>Lysobacterales</taxon>
        <taxon>Lysobacteraceae</taxon>
        <taxon>Pseudomarimonas</taxon>
    </lineage>
</organism>
<sequence length="298" mass="33135">MRVLRVALWSVLILLPFPAYSDFDVWSLNAYHLGYNKRSIDGYRQAKYAYLNANYLCGAQAPVITLVQEVMAQAEAAEICPPPAVYTVHPQSAQNPPWNLRGFNSYREGYALIIQNATATAGHQVVCYFNADQRFTLQPKDFIRPPDIALIRNVATNTKTWVVNFHALFGAIGNRRQEVVRLGNIVAQLKALVAADCSNIAVSRVLVLGDWNLPATDQAIADFFTAAGFTQPQIQPNGADQLTTVNRAGQLASSYDHFVWDAGEMDVTFDQIYTPPEGYLQYFKNTSDHLGVRANVTD</sequence>
<gene>
    <name evidence="1" type="ORF">IFO71_09455</name>
</gene>
<proteinExistence type="predicted"/>
<dbReference type="InterPro" id="IPR036691">
    <property type="entry name" value="Endo/exonu/phosph_ase_sf"/>
</dbReference>
<accession>A0AAW3ZM53</accession>
<dbReference type="SUPFAM" id="SSF56219">
    <property type="entry name" value="DNase I-like"/>
    <property type="match status" value="1"/>
</dbReference>
<reference evidence="1 2" key="1">
    <citation type="submission" date="2020-09" db="EMBL/GenBank/DDBJ databases">
        <title>Pseudoxanthomonas sp. CAU 1598 isolated from sand of Yaerae Beach.</title>
        <authorList>
            <person name="Kim W."/>
        </authorList>
    </citation>
    <scope>NUCLEOTIDE SEQUENCE [LARGE SCALE GENOMIC DNA]</scope>
    <source>
        <strain evidence="1 2">CAU 1598</strain>
    </source>
</reference>
<dbReference type="RefSeq" id="WP_192029390.1">
    <property type="nucleotide sequence ID" value="NZ_JACYTR010000015.1"/>
</dbReference>
<protein>
    <recommendedName>
        <fullName evidence="3">Endonuclease/exonuclease/phosphatase domain-containing protein</fullName>
    </recommendedName>
</protein>
<dbReference type="Proteomes" id="UP000613768">
    <property type="component" value="Unassembled WGS sequence"/>
</dbReference>
<dbReference type="EMBL" id="JACYTR010000015">
    <property type="protein sequence ID" value="MBD8525970.1"/>
    <property type="molecule type" value="Genomic_DNA"/>
</dbReference>
<comment type="caution">
    <text evidence="1">The sequence shown here is derived from an EMBL/GenBank/DDBJ whole genome shotgun (WGS) entry which is preliminary data.</text>
</comment>
<name>A0AAW3ZM53_9GAMM</name>
<evidence type="ECO:0000313" key="2">
    <source>
        <dbReference type="Proteomes" id="UP000613768"/>
    </source>
</evidence>
<dbReference type="Gene3D" id="3.60.10.10">
    <property type="entry name" value="Endonuclease/exonuclease/phosphatase"/>
    <property type="match status" value="1"/>
</dbReference>
<evidence type="ECO:0000313" key="1">
    <source>
        <dbReference type="EMBL" id="MBD8525970.1"/>
    </source>
</evidence>
<keyword evidence="2" id="KW-1185">Reference proteome</keyword>